<dbReference type="Proteomes" id="UP000031938">
    <property type="component" value="Unassembled WGS sequence"/>
</dbReference>
<evidence type="ECO:0000256" key="1">
    <source>
        <dbReference type="SAM" id="Phobius"/>
    </source>
</evidence>
<feature type="transmembrane region" description="Helical" evidence="1">
    <location>
        <begin position="55"/>
        <end position="78"/>
    </location>
</feature>
<gene>
    <name evidence="2" type="ORF">KP78_35530</name>
</gene>
<organism evidence="2 3">
    <name type="scientific">Jeotgalibacillus soli</name>
    <dbReference type="NCBI Taxonomy" id="889306"/>
    <lineage>
        <taxon>Bacteria</taxon>
        <taxon>Bacillati</taxon>
        <taxon>Bacillota</taxon>
        <taxon>Bacilli</taxon>
        <taxon>Bacillales</taxon>
        <taxon>Caryophanaceae</taxon>
        <taxon>Jeotgalibacillus</taxon>
    </lineage>
</organism>
<keyword evidence="1" id="KW-0472">Membrane</keyword>
<keyword evidence="1" id="KW-1133">Transmembrane helix</keyword>
<dbReference type="RefSeq" id="WP_041090500.1">
    <property type="nucleotide sequence ID" value="NZ_JXRP01000019.1"/>
</dbReference>
<evidence type="ECO:0000313" key="2">
    <source>
        <dbReference type="EMBL" id="KIL44589.1"/>
    </source>
</evidence>
<sequence length="106" mass="12446">MEKRRVKILIVLFFSVFILSDYLDTIQGAHPFQSTDTFSKYDNGLEPALNKDGEHILKFFTAVPAEATILILLVLFYYQFPIWYLSRKMIFLQPIYFGSKFLNKPI</sequence>
<name>A0A0C2RS68_9BACL</name>
<keyword evidence="3" id="KW-1185">Reference proteome</keyword>
<dbReference type="EMBL" id="JXRP01000019">
    <property type="protein sequence ID" value="KIL44589.1"/>
    <property type="molecule type" value="Genomic_DNA"/>
</dbReference>
<accession>A0A0C2RS68</accession>
<reference evidence="2 3" key="1">
    <citation type="submission" date="2015-01" db="EMBL/GenBank/DDBJ databases">
        <title>Genome sequencing of Jeotgalibacillus soli.</title>
        <authorList>
            <person name="Goh K.M."/>
            <person name="Chan K.-G."/>
            <person name="Yaakop A.S."/>
            <person name="Ee R."/>
            <person name="Gan H.M."/>
            <person name="Chan C.S."/>
        </authorList>
    </citation>
    <scope>NUCLEOTIDE SEQUENCE [LARGE SCALE GENOMIC DNA]</scope>
    <source>
        <strain evidence="2 3">P9</strain>
    </source>
</reference>
<proteinExistence type="predicted"/>
<protein>
    <submittedName>
        <fullName evidence="2">Uncharacterized protein</fullName>
    </submittedName>
</protein>
<dbReference type="AlphaFoldDB" id="A0A0C2RS68"/>
<evidence type="ECO:0000313" key="3">
    <source>
        <dbReference type="Proteomes" id="UP000031938"/>
    </source>
</evidence>
<comment type="caution">
    <text evidence="2">The sequence shown here is derived from an EMBL/GenBank/DDBJ whole genome shotgun (WGS) entry which is preliminary data.</text>
</comment>
<keyword evidence="1" id="KW-0812">Transmembrane</keyword>